<evidence type="ECO:0000313" key="1">
    <source>
        <dbReference type="EMBL" id="KKL93717.1"/>
    </source>
</evidence>
<accession>A0A0F9J3H6</accession>
<organism evidence="1">
    <name type="scientific">marine sediment metagenome</name>
    <dbReference type="NCBI Taxonomy" id="412755"/>
    <lineage>
        <taxon>unclassified sequences</taxon>
        <taxon>metagenomes</taxon>
        <taxon>ecological metagenomes</taxon>
    </lineage>
</organism>
<name>A0A0F9J3H6_9ZZZZ</name>
<feature type="non-terminal residue" evidence="1">
    <location>
        <position position="838"/>
    </location>
</feature>
<protein>
    <recommendedName>
        <fullName evidence="2">Large polyvalent protein associated domain-containing protein</fullName>
    </recommendedName>
</protein>
<feature type="non-terminal residue" evidence="1">
    <location>
        <position position="1"/>
    </location>
</feature>
<comment type="caution">
    <text evidence="1">The sequence shown here is derived from an EMBL/GenBank/DDBJ whole genome shotgun (WGS) entry which is preliminary data.</text>
</comment>
<proteinExistence type="predicted"/>
<evidence type="ECO:0008006" key="2">
    <source>
        <dbReference type="Google" id="ProtNLM"/>
    </source>
</evidence>
<gene>
    <name evidence="1" type="ORF">LCGC14_1871900</name>
</gene>
<dbReference type="EMBL" id="LAZR01019113">
    <property type="protein sequence ID" value="KKL93717.1"/>
    <property type="molecule type" value="Genomic_DNA"/>
</dbReference>
<reference evidence="1" key="1">
    <citation type="journal article" date="2015" name="Nature">
        <title>Complex archaea that bridge the gap between prokaryotes and eukaryotes.</title>
        <authorList>
            <person name="Spang A."/>
            <person name="Saw J.H."/>
            <person name="Jorgensen S.L."/>
            <person name="Zaremba-Niedzwiedzka K."/>
            <person name="Martijn J."/>
            <person name="Lind A.E."/>
            <person name="van Eijk R."/>
            <person name="Schleper C."/>
            <person name="Guy L."/>
            <person name="Ettema T.J."/>
        </authorList>
    </citation>
    <scope>NUCLEOTIDE SEQUENCE</scope>
</reference>
<sequence length="838" mass="92778">RTMTEEALQEALQGTTAELVPKLLRGKEIEPGFAGRRLREAAGGALIGGIFGGIGSMAQLATQKGEAAHIPSRPEIEFDPGIEAEAAAEFEASEGAEQDVITEQTSDIPSEGDIEFSEEVAEGETYSDAEIADLVVEGKHGEVEPVVDEFGEPVVVSDIDLSIDKLNDAISTRLIGELREVTDIERSQELGERVGKAKAVREKLREEGFTVAEAQQEALKELSGEMAKAKFPPFVSDEITPMDFENVRKAIIDKGLQFFEETHALEAINKLQDGLVPTESELRDLGKVIGKETTEGLIQAAKGKAGKLYTFFVNLINFPTTTLASSEVSFIARQGITTLPKWPKQWLSALNASYRSYFSDEWAGMMQKDIQTRPTHEFRTQMGVDFLDIDTTDVTKTDERFHSAWAKEIPLFGALVKASERAAVVGMNKLRADIFDKVALDWEGMNQPTIEYKRLAEIVNMSTGRGNISNKKVQAILPFLNAAFFSPRYGHSRFEMIGKGAKALVDIATGKATPSQKILASELVSFVTAGGLAMILASMMGAKVERDPESSDFGKIVLGRTRIDVWGGFQQIARTTAQMITGRGKALSSGEKFSKNRLETFGRFIQGKLSPAASLIVELSSGKTFLGEPIPTFENKTELVQWALYEKFAPLVLQDTIDAIKYSQHKGAAALAFPLAFHGIGVQTYETNALDDLTQMRDHYSTRVFGKEWKNLGPLSQDALREYKPQIVEQEGIAKFERRNASFDVKRQREAGVTVEKSLSREVRNEMDRVFVSLSGLSRTITRDWRLNADLYKKYQDDLSFLLNKVLPRVINKPGYKSQSPQVRQKILEFIIKEARSA</sequence>
<dbReference type="AlphaFoldDB" id="A0A0F9J3H6"/>